<dbReference type="GO" id="GO:0008009">
    <property type="term" value="F:chemokine activity"/>
    <property type="evidence" value="ECO:0007669"/>
    <property type="project" value="InterPro"/>
</dbReference>
<feature type="domain" description="Chemokine interleukin-8-like" evidence="8">
    <location>
        <begin position="37"/>
        <end position="95"/>
    </location>
</feature>
<dbReference type="PANTHER" id="PTHR12015">
    <property type="entry name" value="SMALL INDUCIBLE CYTOKINE A"/>
    <property type="match status" value="1"/>
</dbReference>
<dbReference type="GO" id="GO:0048020">
    <property type="term" value="F:CCR chemokine receptor binding"/>
    <property type="evidence" value="ECO:0007669"/>
    <property type="project" value="TreeGrafter"/>
</dbReference>
<keyword evidence="9" id="KW-1185">Reference proteome</keyword>
<keyword evidence="4" id="KW-0202">Cytokine</keyword>
<dbReference type="Proteomes" id="UP000248483">
    <property type="component" value="Unplaced"/>
</dbReference>
<name>A0A2Y9MZK5_DELLE</name>
<dbReference type="InterPro" id="IPR001811">
    <property type="entry name" value="Chemokine_IL8-like_dom"/>
</dbReference>
<dbReference type="GO" id="GO:0048245">
    <property type="term" value="P:eosinophil chemotaxis"/>
    <property type="evidence" value="ECO:0007669"/>
    <property type="project" value="TreeGrafter"/>
</dbReference>
<evidence type="ECO:0000256" key="3">
    <source>
        <dbReference type="ARBA" id="ARBA00022500"/>
    </source>
</evidence>
<dbReference type="GeneID" id="111171209"/>
<evidence type="ECO:0000313" key="9">
    <source>
        <dbReference type="Proteomes" id="UP000248483"/>
    </source>
</evidence>
<sequence length="135" mass="15191">MLIGTPPTPQAPSSDPLQEGARCFFSVTLFLDAPRDLFNCCFTFNHKKIPLQRLKSYGITSSQCPQAAALFRTKLAKDIGANPKEKWVWNYMKHLGQKPHSLKTRTLSATLRPSQRLRNDSSPPGFLSLSWTKLT</sequence>
<dbReference type="GO" id="GO:0061844">
    <property type="term" value="P:antimicrobial humoral immune response mediated by antimicrobial peptide"/>
    <property type="evidence" value="ECO:0007669"/>
    <property type="project" value="TreeGrafter"/>
</dbReference>
<evidence type="ECO:0000256" key="7">
    <source>
        <dbReference type="ARBA" id="ARBA00023198"/>
    </source>
</evidence>
<proteinExistence type="inferred from homology"/>
<comment type="similarity">
    <text evidence="2">Belongs to the intercrine beta (chemokine CC) family.</text>
</comment>
<dbReference type="InterPro" id="IPR039809">
    <property type="entry name" value="Chemokine_b/g/d"/>
</dbReference>
<dbReference type="Gene3D" id="2.40.50.40">
    <property type="match status" value="1"/>
</dbReference>
<dbReference type="STRING" id="9749.A0A2Y9MZK5"/>
<dbReference type="RefSeq" id="XP_022422543.2">
    <property type="nucleotide sequence ID" value="XM_022566835.2"/>
</dbReference>
<dbReference type="AlphaFoldDB" id="A0A2Y9MZK5"/>
<dbReference type="GO" id="GO:0006954">
    <property type="term" value="P:inflammatory response"/>
    <property type="evidence" value="ECO:0007669"/>
    <property type="project" value="UniProtKB-KW"/>
</dbReference>
<evidence type="ECO:0000256" key="5">
    <source>
        <dbReference type="ARBA" id="ARBA00022525"/>
    </source>
</evidence>
<keyword evidence="3" id="KW-0145">Chemotaxis</keyword>
<dbReference type="FunFam" id="2.40.50.40:FF:000002">
    <property type="entry name" value="C-C motif chemokine"/>
    <property type="match status" value="1"/>
</dbReference>
<evidence type="ECO:0000313" key="10">
    <source>
        <dbReference type="RefSeq" id="XP_022422543.2"/>
    </source>
</evidence>
<dbReference type="GO" id="GO:0030335">
    <property type="term" value="P:positive regulation of cell migration"/>
    <property type="evidence" value="ECO:0007669"/>
    <property type="project" value="TreeGrafter"/>
</dbReference>
<organism evidence="9 10">
    <name type="scientific">Delphinapterus leucas</name>
    <name type="common">Beluga whale</name>
    <dbReference type="NCBI Taxonomy" id="9749"/>
    <lineage>
        <taxon>Eukaryota</taxon>
        <taxon>Metazoa</taxon>
        <taxon>Chordata</taxon>
        <taxon>Craniata</taxon>
        <taxon>Vertebrata</taxon>
        <taxon>Euteleostomi</taxon>
        <taxon>Mammalia</taxon>
        <taxon>Eutheria</taxon>
        <taxon>Laurasiatheria</taxon>
        <taxon>Artiodactyla</taxon>
        <taxon>Whippomorpha</taxon>
        <taxon>Cetacea</taxon>
        <taxon>Odontoceti</taxon>
        <taxon>Monodontidae</taxon>
        <taxon>Delphinapterus</taxon>
    </lineage>
</organism>
<keyword evidence="6" id="KW-0732">Signal</keyword>
<protein>
    <submittedName>
        <fullName evidence="10">C-C motif chemokine 13-like</fullName>
    </submittedName>
</protein>
<dbReference type="SUPFAM" id="SSF54117">
    <property type="entry name" value="Interleukin 8-like chemokines"/>
    <property type="match status" value="1"/>
</dbReference>
<accession>A0A2Y9MZK5</accession>
<evidence type="ECO:0000256" key="1">
    <source>
        <dbReference type="ARBA" id="ARBA00004613"/>
    </source>
</evidence>
<comment type="subcellular location">
    <subcellularLocation>
        <location evidence="1">Secreted</location>
    </subcellularLocation>
</comment>
<dbReference type="PANTHER" id="PTHR12015:SF147">
    <property type="entry name" value="C-C MOTIF CHEMOKINE 13"/>
    <property type="match status" value="1"/>
</dbReference>
<reference evidence="10" key="1">
    <citation type="submission" date="2025-08" db="UniProtKB">
        <authorList>
            <consortium name="RefSeq"/>
        </authorList>
    </citation>
    <scope>IDENTIFICATION</scope>
    <source>
        <tissue evidence="10">Blood</tissue>
    </source>
</reference>
<dbReference type="KEGG" id="dle:111171209"/>
<evidence type="ECO:0000256" key="6">
    <source>
        <dbReference type="ARBA" id="ARBA00022729"/>
    </source>
</evidence>
<dbReference type="GO" id="GO:0005615">
    <property type="term" value="C:extracellular space"/>
    <property type="evidence" value="ECO:0007669"/>
    <property type="project" value="UniProtKB-KW"/>
</dbReference>
<evidence type="ECO:0000256" key="2">
    <source>
        <dbReference type="ARBA" id="ARBA00010868"/>
    </source>
</evidence>
<dbReference type="InterPro" id="IPR036048">
    <property type="entry name" value="Interleukin_8-like_sf"/>
</dbReference>
<dbReference type="InParanoid" id="A0A2Y9MZK5"/>
<dbReference type="CDD" id="cd00272">
    <property type="entry name" value="Chemokine_CC"/>
    <property type="match status" value="1"/>
</dbReference>
<dbReference type="GO" id="GO:0070098">
    <property type="term" value="P:chemokine-mediated signaling pathway"/>
    <property type="evidence" value="ECO:0007669"/>
    <property type="project" value="TreeGrafter"/>
</dbReference>
<keyword evidence="7" id="KW-0395">Inflammatory response</keyword>
<keyword evidence="5" id="KW-0964">Secreted</keyword>
<gene>
    <name evidence="10" type="primary">LOC111171209</name>
</gene>
<evidence type="ECO:0000259" key="8">
    <source>
        <dbReference type="SMART" id="SM00199"/>
    </source>
</evidence>
<evidence type="ECO:0000256" key="4">
    <source>
        <dbReference type="ARBA" id="ARBA00022514"/>
    </source>
</evidence>
<dbReference type="Pfam" id="PF00048">
    <property type="entry name" value="IL8"/>
    <property type="match status" value="1"/>
</dbReference>
<dbReference type="SMART" id="SM00199">
    <property type="entry name" value="SCY"/>
    <property type="match status" value="1"/>
</dbReference>